<dbReference type="PROSITE" id="PS51740">
    <property type="entry name" value="SPOVT_ABRB"/>
    <property type="match status" value="1"/>
</dbReference>
<evidence type="ECO:0000256" key="1">
    <source>
        <dbReference type="PROSITE-ProRule" id="PRU01076"/>
    </source>
</evidence>
<reference evidence="3" key="1">
    <citation type="submission" date="2019-09" db="EMBL/GenBank/DDBJ databases">
        <title>Characterisation of the sponge microbiome using genome-centric metagenomics.</title>
        <authorList>
            <person name="Engelberts J.P."/>
            <person name="Robbins S.J."/>
            <person name="De Goeij J.M."/>
            <person name="Aranda M."/>
            <person name="Bell S.C."/>
            <person name="Webster N.S."/>
        </authorList>
    </citation>
    <scope>NUCLEOTIDE SEQUENCE</scope>
    <source>
        <strain evidence="3">SB0664_bin_27</strain>
    </source>
</reference>
<sequence>MMGRPRAIQVIRSAKVQFRQGRLLPGGTMRISEQGQVTIPKHLRDRFGMTANVEVEISPTEKGLLIRRRPAGKHPVERV</sequence>
<organism evidence="3">
    <name type="scientific">Caldilineaceae bacterium SB0664_bin_27</name>
    <dbReference type="NCBI Taxonomy" id="2605260"/>
    <lineage>
        <taxon>Bacteria</taxon>
        <taxon>Bacillati</taxon>
        <taxon>Chloroflexota</taxon>
        <taxon>Caldilineae</taxon>
        <taxon>Caldilineales</taxon>
        <taxon>Caldilineaceae</taxon>
    </lineage>
</organism>
<evidence type="ECO:0000259" key="2">
    <source>
        <dbReference type="PROSITE" id="PS51740"/>
    </source>
</evidence>
<keyword evidence="1 3" id="KW-0238">DNA-binding</keyword>
<comment type="caution">
    <text evidence="3">The sequence shown here is derived from an EMBL/GenBank/DDBJ whole genome shotgun (WGS) entry which is preliminary data.</text>
</comment>
<dbReference type="SUPFAM" id="SSF89447">
    <property type="entry name" value="AbrB/MazE/MraZ-like"/>
    <property type="match status" value="1"/>
</dbReference>
<gene>
    <name evidence="3" type="ORF">F4Y42_06680</name>
</gene>
<protein>
    <submittedName>
        <fullName evidence="3">AbrB/MazE/SpoVT family DNA-binding domain-containing protein</fullName>
    </submittedName>
</protein>
<dbReference type="Gene3D" id="2.10.260.10">
    <property type="match status" value="1"/>
</dbReference>
<dbReference type="AlphaFoldDB" id="A0A6B0YQC9"/>
<feature type="domain" description="SpoVT-AbrB" evidence="2">
    <location>
        <begin position="26"/>
        <end position="71"/>
    </location>
</feature>
<dbReference type="NCBIfam" id="TIGR01439">
    <property type="entry name" value="lp_hng_hel_AbrB"/>
    <property type="match status" value="1"/>
</dbReference>
<dbReference type="EMBL" id="VXRG01000059">
    <property type="protein sequence ID" value="MXY93123.1"/>
    <property type="molecule type" value="Genomic_DNA"/>
</dbReference>
<proteinExistence type="predicted"/>
<accession>A0A6B0YQC9</accession>
<dbReference type="InterPro" id="IPR037914">
    <property type="entry name" value="SpoVT-AbrB_sf"/>
</dbReference>
<dbReference type="SMART" id="SM00966">
    <property type="entry name" value="SpoVT_AbrB"/>
    <property type="match status" value="1"/>
</dbReference>
<dbReference type="GO" id="GO:0003677">
    <property type="term" value="F:DNA binding"/>
    <property type="evidence" value="ECO:0007669"/>
    <property type="project" value="UniProtKB-UniRule"/>
</dbReference>
<dbReference type="InterPro" id="IPR007159">
    <property type="entry name" value="SpoVT-AbrB_dom"/>
</dbReference>
<name>A0A6B0YQC9_9CHLR</name>
<evidence type="ECO:0000313" key="3">
    <source>
        <dbReference type="EMBL" id="MXY93123.1"/>
    </source>
</evidence>